<keyword evidence="5 7" id="KW-0472">Membrane</keyword>
<dbReference type="Gene3D" id="3.10.580.10">
    <property type="entry name" value="CBS-domain"/>
    <property type="match status" value="1"/>
</dbReference>
<sequence>MNFTIIALAFMAILTLQMATLAVSKHHGPSSPCGKTCMRRLLYNTAYSSAASGIGMVMDVYDTKSYCSTDATESLCPDWVRQTVSDIASEMTKEKFRMLGATPSVTHYSFVQEMADVSREAALLGMSWASKTVTGIGEHNQAQYDSMAWTLHHLQTTKSTKVHAKKLRKAIANHPAGEPTPGSLKLDQTVLLGSDTPSYILGPLMGGPGPCLDAILCSPDVFAVISPMLVGALDKGVLRKDAFLLYLLESAHGTSKVKRGGKPGEIYSFEYAKWLQRPSHGGQGHQIPPKNFDVDKPWHQSMETHQPELRPNVPGDTQMFRAEEFHHETGMVQNRIMQYERLSSLPDPRGQAGRMDRQSFREAGANGQWRTGDRFLNPRAIEDITESLWHGMDQQAEYQMLKTSGNEAILDSMGSPIVRKINRGKGRVHEILSLEPAEQAVRSDNGHRVQKFNVRDADGVKMEGINAWLDDLEHYAWESVRLGRNDRPPWELEGGPSSERPKDDPPMEHPSDSQPPKQDPPKQDPPEHDPPNEDPPADGPPPSSGDTSSPSSSPPADGDNPSGSDGDESNGLDVVDGDIPPLQLPPPLVPLPPPPPGMAPVPPPPGSALSEPDTPSPPDSPGPPGTESTDDTHWTDPDYVTPPGSAPPGSPPASEPVTPSEPGTPNEPQSPSEPGTPDGPKPPGSQPGKPPHYGGPVVIPPAWYSKTHAHSSTSSGLATVTRYLTPAWSNSTSSAAVTTALPVSAVPFGSAGNSTRALGPAMASGYATAVVSAAKPSSASPVSSTSTRAVVAAPAVLGLAKLLFLPIVGAAPLGLLKRSVQILGEDAPKSAQDPQLYAFLGIAVALVLGGGVFAGLTIALMGQDETYLQVLATSGEGSEKKHAAAVLKLLGKGKHWVLVTLLLSNVITNETLPVVLDRSLGGGWPAVLSSTVLIVIFGEVAPQSVCVRYGLSIGAAMAPVVLCFMWILSPIAWPIAKLLDYLLGEDHGTTYKKAGLKTLVHLHKTLGTTPGERLMEDEVNIIASVLDLKDKRVDSVMTPMQDVFTMSAETILDDRMMETILSQGYSRIPIYAPDNHRNFIGMLLVKILITYDPEDCQRVRDFALATLPETHPYTSCLDIINFFQEGKSHMVLVSDDPGTDHGAMGVVTLEDVIEELIGEEIVDESDVFIDVHKAIRRMAPADTTRYRMSHNNKLVEVDDDNILSESEREGDKAEGEDAPLIKTESRKSSIANGVNGSGGGKTQQGLGTTFLMRRKSSNASEAAPQPTKPVPMRSNTTDLRQHLKHLGPSNLANKPRETKYKSVKIKPGVGTIPEYQATTTGAESPATSSSADPNVKTASELRPLLEAVSGRAATGGVAALQAGYGTNEGSLAGRLRGLSETDQMPASEASKVAEENTTAPPAAPPEPDRSSSLYIPPKLVISPTPNDEDDTVGEMEAPSRDISKPRRAARSGSITETTVDVGGVKKVVLDPQSSSDNEDASPNGDASGSKASLVNVSGRRGDNGDDEDASGGGDGKKRRKKRGKKKGGD</sequence>
<dbReference type="PROSITE" id="PS51371">
    <property type="entry name" value="CBS"/>
    <property type="match status" value="1"/>
</dbReference>
<feature type="compositionally biased region" description="Basic and acidic residues" evidence="8">
    <location>
        <begin position="499"/>
        <end position="511"/>
    </location>
</feature>
<dbReference type="InterPro" id="IPR046342">
    <property type="entry name" value="CBS_dom_sf"/>
</dbReference>
<keyword evidence="2 7" id="KW-0812">Transmembrane</keyword>
<feature type="region of interest" description="Disordered" evidence="8">
    <location>
        <begin position="1200"/>
        <end position="1275"/>
    </location>
</feature>
<gene>
    <name evidence="13" type="ORF">B0A54_01141</name>
</gene>
<feature type="transmembrane region" description="Helical" evidence="9">
    <location>
        <begin position="791"/>
        <end position="816"/>
    </location>
</feature>
<evidence type="ECO:0000256" key="10">
    <source>
        <dbReference type="SAM" id="SignalP"/>
    </source>
</evidence>
<dbReference type="Pfam" id="PF01595">
    <property type="entry name" value="CNNM"/>
    <property type="match status" value="1"/>
</dbReference>
<evidence type="ECO:0000256" key="2">
    <source>
        <dbReference type="ARBA" id="ARBA00022692"/>
    </source>
</evidence>
<dbReference type="STRING" id="329885.A0A4U0VKW8"/>
<evidence type="ECO:0000313" key="13">
    <source>
        <dbReference type="EMBL" id="TKA49065.1"/>
    </source>
</evidence>
<name>A0A4U0VKW8_9PEZI</name>
<dbReference type="GO" id="GO:0030026">
    <property type="term" value="P:intracellular manganese ion homeostasis"/>
    <property type="evidence" value="ECO:0007669"/>
    <property type="project" value="TreeGrafter"/>
</dbReference>
<comment type="subcellular location">
    <subcellularLocation>
        <location evidence="1">Membrane</location>
        <topology evidence="1">Multi-pass membrane protein</topology>
    </subcellularLocation>
</comment>
<keyword evidence="10" id="KW-0732">Signal</keyword>
<evidence type="ECO:0000256" key="3">
    <source>
        <dbReference type="ARBA" id="ARBA00022737"/>
    </source>
</evidence>
<feature type="compositionally biased region" description="Pro residues" evidence="8">
    <location>
        <begin position="677"/>
        <end position="690"/>
    </location>
</feature>
<evidence type="ECO:0000256" key="1">
    <source>
        <dbReference type="ARBA" id="ARBA00004141"/>
    </source>
</evidence>
<reference evidence="13 14" key="1">
    <citation type="submission" date="2017-03" db="EMBL/GenBank/DDBJ databases">
        <title>Genomes of endolithic fungi from Antarctica.</title>
        <authorList>
            <person name="Coleine C."/>
            <person name="Masonjones S."/>
            <person name="Stajich J.E."/>
        </authorList>
    </citation>
    <scope>NUCLEOTIDE SEQUENCE [LARGE SCALE GENOMIC DNA]</scope>
    <source>
        <strain evidence="13 14">CCFEE 5311</strain>
    </source>
</reference>
<dbReference type="GO" id="GO:0005737">
    <property type="term" value="C:cytoplasm"/>
    <property type="evidence" value="ECO:0007669"/>
    <property type="project" value="TreeGrafter"/>
</dbReference>
<feature type="compositionally biased region" description="Basic and acidic residues" evidence="8">
    <location>
        <begin position="1205"/>
        <end position="1215"/>
    </location>
</feature>
<feature type="compositionally biased region" description="Basic and acidic residues" evidence="8">
    <location>
        <begin position="519"/>
        <end position="531"/>
    </location>
</feature>
<dbReference type="GO" id="GO:0016020">
    <property type="term" value="C:membrane"/>
    <property type="evidence" value="ECO:0007669"/>
    <property type="project" value="UniProtKB-SubCell"/>
</dbReference>
<evidence type="ECO:0000259" key="12">
    <source>
        <dbReference type="PROSITE" id="PS51846"/>
    </source>
</evidence>
<dbReference type="EMBL" id="NAJP01000002">
    <property type="protein sequence ID" value="TKA49065.1"/>
    <property type="molecule type" value="Genomic_DNA"/>
</dbReference>
<feature type="compositionally biased region" description="Pro residues" evidence="8">
    <location>
        <begin position="614"/>
        <end position="624"/>
    </location>
</feature>
<dbReference type="PANTHER" id="PTHR12064">
    <property type="entry name" value="METAL TRANSPORTER CNNM"/>
    <property type="match status" value="1"/>
</dbReference>
<dbReference type="FunFam" id="3.10.580.10:FF:000006">
    <property type="entry name" value="DUF21 and CBS domain protein"/>
    <property type="match status" value="1"/>
</dbReference>
<dbReference type="CDD" id="cd04590">
    <property type="entry name" value="CBS_pair_CorC_HlyC_assoc"/>
    <property type="match status" value="1"/>
</dbReference>
<feature type="region of interest" description="Disordered" evidence="8">
    <location>
        <begin position="1382"/>
        <end position="1529"/>
    </location>
</feature>
<feature type="compositionally biased region" description="Polar residues" evidence="8">
    <location>
        <begin position="661"/>
        <end position="673"/>
    </location>
</feature>
<dbReference type="GO" id="GO:0010960">
    <property type="term" value="P:magnesium ion homeostasis"/>
    <property type="evidence" value="ECO:0007669"/>
    <property type="project" value="InterPro"/>
</dbReference>
<feature type="compositionally biased region" description="Polar residues" evidence="8">
    <location>
        <begin position="1484"/>
        <end position="1495"/>
    </location>
</feature>
<evidence type="ECO:0000313" key="14">
    <source>
        <dbReference type="Proteomes" id="UP000310066"/>
    </source>
</evidence>
<feature type="transmembrane region" description="Helical" evidence="9">
    <location>
        <begin position="953"/>
        <end position="973"/>
    </location>
</feature>
<dbReference type="InterPro" id="IPR044751">
    <property type="entry name" value="Ion_transp-like_CBS"/>
</dbReference>
<keyword evidence="4 7" id="KW-1133">Transmembrane helix</keyword>
<proteinExistence type="predicted"/>
<dbReference type="PANTHER" id="PTHR12064:SF97">
    <property type="entry name" value="METAL TRANSPORTER CNNM-5"/>
    <property type="match status" value="1"/>
</dbReference>
<evidence type="ECO:0000256" key="5">
    <source>
        <dbReference type="ARBA" id="ARBA00023136"/>
    </source>
</evidence>
<evidence type="ECO:0000256" key="8">
    <source>
        <dbReference type="SAM" id="MobiDB-lite"/>
    </source>
</evidence>
<evidence type="ECO:0000256" key="7">
    <source>
        <dbReference type="PROSITE-ProRule" id="PRU01193"/>
    </source>
</evidence>
<feature type="compositionally biased region" description="Pro residues" evidence="8">
    <location>
        <begin position="533"/>
        <end position="543"/>
    </location>
</feature>
<feature type="domain" description="CNNM transmembrane" evidence="12">
    <location>
        <begin position="832"/>
        <end position="1018"/>
    </location>
</feature>
<protein>
    <recommendedName>
        <fullName evidence="15">CNNM transmembrane domain-containing protein</fullName>
    </recommendedName>
</protein>
<organism evidence="13 14">
    <name type="scientific">Friedmanniomyces endolithicus</name>
    <dbReference type="NCBI Taxonomy" id="329885"/>
    <lineage>
        <taxon>Eukaryota</taxon>
        <taxon>Fungi</taxon>
        <taxon>Dikarya</taxon>
        <taxon>Ascomycota</taxon>
        <taxon>Pezizomycotina</taxon>
        <taxon>Dothideomycetes</taxon>
        <taxon>Dothideomycetidae</taxon>
        <taxon>Mycosphaerellales</taxon>
        <taxon>Teratosphaeriaceae</taxon>
        <taxon>Friedmanniomyces</taxon>
    </lineage>
</organism>
<dbReference type="OrthoDB" id="5353557at2759"/>
<feature type="compositionally biased region" description="Basic residues" evidence="8">
    <location>
        <begin position="1516"/>
        <end position="1529"/>
    </location>
</feature>
<feature type="compositionally biased region" description="Low complexity" evidence="8">
    <location>
        <begin position="544"/>
        <end position="564"/>
    </location>
</feature>
<feature type="transmembrane region" description="Helical" evidence="9">
    <location>
        <begin position="922"/>
        <end position="941"/>
    </location>
</feature>
<feature type="signal peptide" evidence="10">
    <location>
        <begin position="1"/>
        <end position="22"/>
    </location>
</feature>
<evidence type="ECO:0000256" key="9">
    <source>
        <dbReference type="SAM" id="Phobius"/>
    </source>
</evidence>
<feature type="domain" description="CBS" evidence="11">
    <location>
        <begin position="1099"/>
        <end position="1164"/>
    </location>
</feature>
<dbReference type="PROSITE" id="PS51846">
    <property type="entry name" value="CNNM"/>
    <property type="match status" value="1"/>
</dbReference>
<feature type="compositionally biased region" description="Low complexity" evidence="8">
    <location>
        <begin position="1457"/>
        <end position="1470"/>
    </location>
</feature>
<accession>A0A4U0VKW8</accession>
<dbReference type="Proteomes" id="UP000310066">
    <property type="component" value="Unassembled WGS sequence"/>
</dbReference>
<feature type="transmembrane region" description="Helical" evidence="9">
    <location>
        <begin position="836"/>
        <end position="861"/>
    </location>
</feature>
<feature type="region of interest" description="Disordered" evidence="8">
    <location>
        <begin position="485"/>
        <end position="699"/>
    </location>
</feature>
<feature type="chain" id="PRO_5020214192" description="CNNM transmembrane domain-containing protein" evidence="10">
    <location>
        <begin position="23"/>
        <end position="1529"/>
    </location>
</feature>
<feature type="compositionally biased region" description="Pro residues" evidence="8">
    <location>
        <begin position="644"/>
        <end position="654"/>
    </location>
</feature>
<keyword evidence="3" id="KW-0677">Repeat</keyword>
<evidence type="ECO:0008006" key="15">
    <source>
        <dbReference type="Google" id="ProtNLM"/>
    </source>
</evidence>
<dbReference type="InterPro" id="IPR000644">
    <property type="entry name" value="CBS_dom"/>
</dbReference>
<keyword evidence="6" id="KW-0129">CBS domain</keyword>
<dbReference type="SUPFAM" id="SSF54631">
    <property type="entry name" value="CBS-domain pair"/>
    <property type="match status" value="1"/>
</dbReference>
<evidence type="ECO:0000256" key="6">
    <source>
        <dbReference type="PROSITE-ProRule" id="PRU00703"/>
    </source>
</evidence>
<evidence type="ECO:0000256" key="4">
    <source>
        <dbReference type="ARBA" id="ARBA00022989"/>
    </source>
</evidence>
<dbReference type="InterPro" id="IPR002550">
    <property type="entry name" value="CNNM"/>
</dbReference>
<feature type="compositionally biased region" description="Pro residues" evidence="8">
    <location>
        <begin position="582"/>
        <end position="606"/>
    </location>
</feature>
<comment type="caution">
    <text evidence="13">The sequence shown here is derived from an EMBL/GenBank/DDBJ whole genome shotgun (WGS) entry which is preliminary data.</text>
</comment>
<evidence type="ECO:0000259" key="11">
    <source>
        <dbReference type="PROSITE" id="PS51371"/>
    </source>
</evidence>
<dbReference type="InterPro" id="IPR045095">
    <property type="entry name" value="ACDP"/>
</dbReference>